<keyword evidence="6" id="KW-0732">Signal</keyword>
<feature type="compositionally biased region" description="Basic and acidic residues" evidence="5">
    <location>
        <begin position="69"/>
        <end position="86"/>
    </location>
</feature>
<evidence type="ECO:0000256" key="5">
    <source>
        <dbReference type="SAM" id="MobiDB-lite"/>
    </source>
</evidence>
<organism evidence="8 9">
    <name type="scientific">Finegoldia magna</name>
    <name type="common">Peptostreptococcus magnus</name>
    <dbReference type="NCBI Taxonomy" id="1260"/>
    <lineage>
        <taxon>Bacteria</taxon>
        <taxon>Bacillati</taxon>
        <taxon>Bacillota</taxon>
        <taxon>Tissierellia</taxon>
        <taxon>Tissierellales</taxon>
        <taxon>Peptoniphilaceae</taxon>
        <taxon>Finegoldia</taxon>
    </lineage>
</organism>
<dbReference type="SUPFAM" id="SSF54001">
    <property type="entry name" value="Cysteine proteinases"/>
    <property type="match status" value="1"/>
</dbReference>
<accession>A0A233W458</accession>
<feature type="domain" description="NlpC/P60" evidence="7">
    <location>
        <begin position="427"/>
        <end position="550"/>
    </location>
</feature>
<dbReference type="GO" id="GO:0006508">
    <property type="term" value="P:proteolysis"/>
    <property type="evidence" value="ECO:0007669"/>
    <property type="project" value="UniProtKB-KW"/>
</dbReference>
<dbReference type="Proteomes" id="UP000215361">
    <property type="component" value="Unassembled WGS sequence"/>
</dbReference>
<dbReference type="RefSeq" id="WP_094202532.1">
    <property type="nucleotide sequence ID" value="NZ_NDYI01000005.1"/>
</dbReference>
<dbReference type="Gene3D" id="3.40.50.12090">
    <property type="match status" value="2"/>
</dbReference>
<dbReference type="Pfam" id="PF00877">
    <property type="entry name" value="NLPC_P60"/>
    <property type="match status" value="1"/>
</dbReference>
<dbReference type="GO" id="GO:0008234">
    <property type="term" value="F:cysteine-type peptidase activity"/>
    <property type="evidence" value="ECO:0007669"/>
    <property type="project" value="UniProtKB-KW"/>
</dbReference>
<evidence type="ECO:0000259" key="7">
    <source>
        <dbReference type="PROSITE" id="PS51935"/>
    </source>
</evidence>
<protein>
    <submittedName>
        <fullName evidence="8">N-acetylmuramoyl-L-alanine amidase</fullName>
    </submittedName>
</protein>
<feature type="region of interest" description="Disordered" evidence="5">
    <location>
        <begin position="65"/>
        <end position="86"/>
    </location>
</feature>
<proteinExistence type="inferred from homology"/>
<dbReference type="InterPro" id="IPR038765">
    <property type="entry name" value="Papain-like_cys_pep_sf"/>
</dbReference>
<dbReference type="PANTHER" id="PTHR47053:SF1">
    <property type="entry name" value="MUREIN DD-ENDOPEPTIDASE MEPH-RELATED"/>
    <property type="match status" value="1"/>
</dbReference>
<feature type="signal peptide" evidence="6">
    <location>
        <begin position="1"/>
        <end position="26"/>
    </location>
</feature>
<dbReference type="AlphaFoldDB" id="A0A233W458"/>
<gene>
    <name evidence="8" type="ORF">B9N56_01620</name>
</gene>
<evidence type="ECO:0000256" key="4">
    <source>
        <dbReference type="ARBA" id="ARBA00022807"/>
    </source>
</evidence>
<dbReference type="InterPro" id="IPR000064">
    <property type="entry name" value="NLP_P60_dom"/>
</dbReference>
<dbReference type="PROSITE" id="PS51935">
    <property type="entry name" value="NLPC_P60"/>
    <property type="match status" value="1"/>
</dbReference>
<reference evidence="9" key="1">
    <citation type="submission" date="2017-04" db="EMBL/GenBank/DDBJ databases">
        <title>Finegoldia magna isolated from orthopedic joint implant-associated infections.</title>
        <authorList>
            <person name="Bjorklund S."/>
            <person name="Bruggemann H."/>
            <person name="Jensen A."/>
            <person name="Hellmark B."/>
            <person name="Soderquist B."/>
        </authorList>
    </citation>
    <scope>NUCLEOTIDE SEQUENCE [LARGE SCALE GENOMIC DNA]</scope>
    <source>
        <strain evidence="9">08T492</strain>
    </source>
</reference>
<evidence type="ECO:0000256" key="3">
    <source>
        <dbReference type="ARBA" id="ARBA00022801"/>
    </source>
</evidence>
<comment type="similarity">
    <text evidence="1">Belongs to the peptidase C40 family.</text>
</comment>
<dbReference type="InterPro" id="IPR051202">
    <property type="entry name" value="Peptidase_C40"/>
</dbReference>
<keyword evidence="4" id="KW-0788">Thiol protease</keyword>
<keyword evidence="3" id="KW-0378">Hydrolase</keyword>
<name>A0A233W458_FINMA</name>
<dbReference type="EMBL" id="NDYI01000005">
    <property type="protein sequence ID" value="OXZ39439.1"/>
    <property type="molecule type" value="Genomic_DNA"/>
</dbReference>
<dbReference type="InterPro" id="IPR007253">
    <property type="entry name" value="Cell_wall-bd_2"/>
</dbReference>
<sequence>MNNFKKPLLVMTLAVSLSLGANVSFADNENNKSETNVKAILDNSSKTETTKIQVKLDENNKVISNKNQNNKEEKKEAEVKSQKSAKTERIDAQNRFETAKKIKEKEFKNADTAVIVNSNEFSDSISATNISNGKSPILYTDSNKLDNLTKEALNGIKKVYITGGEKTISSKVVKELNGLGIEVIRVKGKDRYDVNAKSATTSHPVSNKKQNVVIASGENFADSISSTSLAKKKNAPVLLVKKNEVPKSIKEYLNSFRKKGLLGDITIVGGENSVSKIVENELSKLAKVTRIAGDDRYQTSVKVAKHVGVNSERTIVASGEKFVDVLAASPVAQKYNAPIVLVKKMDVPRNEDYKTQEQKSNSVESFFKQNKSNIMYTMVFGGKNTIDNFVVNGIKDLLAGKSLQAKPKVDALVNLPKKQEKQVQEETNKLDKIVELAYKQLGKPYVWGTHGPRSFDCSGLTSYLYKQAYGIGISTSSRAQASYGYKVSKSNLKKGDLMFFATGGGGISHVGIYVGNNKLIHASTPSTGVILSDINSSYYQRTFVTARRLLG</sequence>
<dbReference type="Gene3D" id="3.90.1720.10">
    <property type="entry name" value="endopeptidase domain like (from Nostoc punctiforme)"/>
    <property type="match status" value="1"/>
</dbReference>
<dbReference type="Pfam" id="PF04122">
    <property type="entry name" value="CW_binding_2"/>
    <property type="match status" value="3"/>
</dbReference>
<evidence type="ECO:0000313" key="9">
    <source>
        <dbReference type="Proteomes" id="UP000215361"/>
    </source>
</evidence>
<evidence type="ECO:0000256" key="6">
    <source>
        <dbReference type="SAM" id="SignalP"/>
    </source>
</evidence>
<keyword evidence="2" id="KW-0645">Protease</keyword>
<comment type="caution">
    <text evidence="8">The sequence shown here is derived from an EMBL/GenBank/DDBJ whole genome shotgun (WGS) entry which is preliminary data.</text>
</comment>
<evidence type="ECO:0000256" key="1">
    <source>
        <dbReference type="ARBA" id="ARBA00007074"/>
    </source>
</evidence>
<dbReference type="PANTHER" id="PTHR47053">
    <property type="entry name" value="MUREIN DD-ENDOPEPTIDASE MEPH-RELATED"/>
    <property type="match status" value="1"/>
</dbReference>
<feature type="chain" id="PRO_5013031440" evidence="6">
    <location>
        <begin position="27"/>
        <end position="551"/>
    </location>
</feature>
<evidence type="ECO:0000313" key="8">
    <source>
        <dbReference type="EMBL" id="OXZ39439.1"/>
    </source>
</evidence>
<evidence type="ECO:0000256" key="2">
    <source>
        <dbReference type="ARBA" id="ARBA00022670"/>
    </source>
</evidence>